<dbReference type="NCBIfam" id="TIGR04141">
    <property type="entry name" value="TIGR04141 family sporadically distributed protein"/>
    <property type="match status" value="1"/>
</dbReference>
<dbReference type="Proteomes" id="UP000582090">
    <property type="component" value="Unassembled WGS sequence"/>
</dbReference>
<evidence type="ECO:0000313" key="1">
    <source>
        <dbReference type="EMBL" id="MBB3967376.1"/>
    </source>
</evidence>
<dbReference type="Pfam" id="PF19614">
    <property type="entry name" value="DUF6119"/>
    <property type="match status" value="1"/>
</dbReference>
<dbReference type="InterPro" id="IPR026487">
    <property type="entry name" value="CHP04141"/>
</dbReference>
<dbReference type="EMBL" id="JACIDW010000051">
    <property type="protein sequence ID" value="MBB3967376.1"/>
    <property type="molecule type" value="Genomic_DNA"/>
</dbReference>
<name>A0A7W6GF54_9HYPH</name>
<evidence type="ECO:0000313" key="2">
    <source>
        <dbReference type="Proteomes" id="UP000582090"/>
    </source>
</evidence>
<organism evidence="1 2">
    <name type="scientific">Rhizobium metallidurans</name>
    <dbReference type="NCBI Taxonomy" id="1265931"/>
    <lineage>
        <taxon>Bacteria</taxon>
        <taxon>Pseudomonadati</taxon>
        <taxon>Pseudomonadota</taxon>
        <taxon>Alphaproteobacteria</taxon>
        <taxon>Hyphomicrobiales</taxon>
        <taxon>Rhizobiaceae</taxon>
        <taxon>Rhizobium/Agrobacterium group</taxon>
        <taxon>Rhizobium</taxon>
    </lineage>
</organism>
<protein>
    <submittedName>
        <fullName evidence="1">Uncharacterized protein</fullName>
    </submittedName>
</protein>
<comment type="caution">
    <text evidence="1">The sequence shown here is derived from an EMBL/GenBank/DDBJ whole genome shotgun (WGS) entry which is preliminary data.</text>
</comment>
<gene>
    <name evidence="1" type="ORF">GGQ67_005076</name>
</gene>
<proteinExistence type="predicted"/>
<sequence>MASGKPGAVHLIQLEPISRQKMKDLVSGKLNGNDPASHVAPLNSFDFKVIFGIITHKNKDDRSDNLPLFSKISLMRNMQQLDVRKIPSALMFIDDQSPKKHGHPKHEKILVEVVDLGNGKTGVKAVAGQGYDTGLLIKSCPQAVRDSTVGARFRLTVKKADDGALSSYHGWPFDVEI</sequence>
<dbReference type="AlphaFoldDB" id="A0A7W6GF54"/>
<accession>A0A7W6GF54</accession>
<keyword evidence="2" id="KW-1185">Reference proteome</keyword>
<reference evidence="1 2" key="1">
    <citation type="submission" date="2020-08" db="EMBL/GenBank/DDBJ databases">
        <title>Genomic Encyclopedia of Type Strains, Phase IV (KMG-IV): sequencing the most valuable type-strain genomes for metagenomic binning, comparative biology and taxonomic classification.</title>
        <authorList>
            <person name="Goeker M."/>
        </authorList>
    </citation>
    <scope>NUCLEOTIDE SEQUENCE [LARGE SCALE GENOMIC DNA]</scope>
    <source>
        <strain evidence="1 2">DSM 26575</strain>
    </source>
</reference>